<evidence type="ECO:0000313" key="2">
    <source>
        <dbReference type="Proteomes" id="UP001056255"/>
    </source>
</evidence>
<keyword evidence="2" id="KW-1185">Reference proteome</keyword>
<gene>
    <name evidence="1" type="ORF">K6Q96_09070</name>
</gene>
<dbReference type="EMBL" id="CP082275">
    <property type="protein sequence ID" value="USH01092.1"/>
    <property type="molecule type" value="Genomic_DNA"/>
</dbReference>
<name>A0ABY4WPI9_9GAMM</name>
<organism evidence="1 2">
    <name type="scientific">Grimontia kaedaensis</name>
    <dbReference type="NCBI Taxonomy" id="2872157"/>
    <lineage>
        <taxon>Bacteria</taxon>
        <taxon>Pseudomonadati</taxon>
        <taxon>Pseudomonadota</taxon>
        <taxon>Gammaproteobacteria</taxon>
        <taxon>Vibrionales</taxon>
        <taxon>Vibrionaceae</taxon>
        <taxon>Grimontia</taxon>
    </lineage>
</organism>
<proteinExistence type="predicted"/>
<protein>
    <submittedName>
        <fullName evidence="1">Uncharacterized protein</fullName>
    </submittedName>
</protein>
<evidence type="ECO:0000313" key="1">
    <source>
        <dbReference type="EMBL" id="USH01092.1"/>
    </source>
</evidence>
<sequence>MTEIEALDLLDKEKRKGEQIDYLAFGKLLLELTPYLSDRQAGMMWESLSASAPIEVMMELGGGSDNVVPIRR</sequence>
<dbReference type="Proteomes" id="UP001056255">
    <property type="component" value="Chromosome I"/>
</dbReference>
<accession>A0ABY4WPI9</accession>
<dbReference type="RefSeq" id="WP_251875141.1">
    <property type="nucleotide sequence ID" value="NZ_CP082275.1"/>
</dbReference>
<reference evidence="1" key="1">
    <citation type="submission" date="2021-08" db="EMBL/GenBank/DDBJ databases">
        <authorList>
            <person name="Sakaguchi M."/>
            <person name="Kikuchi T."/>
            <person name="Urbanczyk H."/>
        </authorList>
    </citation>
    <scope>NUCLEOTIDE SEQUENCE</scope>
    <source>
        <strain evidence="1">020920N</strain>
    </source>
</reference>